<dbReference type="InterPro" id="IPR036879">
    <property type="entry name" value="TF_MADSbox_sf"/>
</dbReference>
<dbReference type="Pfam" id="PF00319">
    <property type="entry name" value="SRF-TF"/>
    <property type="match status" value="1"/>
</dbReference>
<comment type="subcellular location">
    <subcellularLocation>
        <location evidence="1">Nucleus</location>
    </subcellularLocation>
</comment>
<dbReference type="GO" id="GO:0007507">
    <property type="term" value="P:heart development"/>
    <property type="evidence" value="ECO:0007669"/>
    <property type="project" value="TreeGrafter"/>
</dbReference>
<dbReference type="Gene3D" id="3.40.1810.10">
    <property type="entry name" value="Transcription factor, MADS-box"/>
    <property type="match status" value="1"/>
</dbReference>
<keyword evidence="5" id="KW-0804">Transcription</keyword>
<dbReference type="GO" id="GO:0000978">
    <property type="term" value="F:RNA polymerase II cis-regulatory region sequence-specific DNA binding"/>
    <property type="evidence" value="ECO:0007669"/>
    <property type="project" value="TreeGrafter"/>
</dbReference>
<feature type="compositionally biased region" description="Polar residues" evidence="7">
    <location>
        <begin position="129"/>
        <end position="143"/>
    </location>
</feature>
<evidence type="ECO:0000256" key="7">
    <source>
        <dbReference type="SAM" id="MobiDB-lite"/>
    </source>
</evidence>
<dbReference type="PANTHER" id="PTHR11945:SF383">
    <property type="entry name" value="MYOCYTE-SPECIFIC ENHANCER FACTOR 2B"/>
    <property type="match status" value="1"/>
</dbReference>
<dbReference type="PANTHER" id="PTHR11945">
    <property type="entry name" value="MADS BOX PROTEIN"/>
    <property type="match status" value="1"/>
</dbReference>
<dbReference type="Proteomes" id="UP000694569">
    <property type="component" value="Unplaced"/>
</dbReference>
<evidence type="ECO:0000256" key="5">
    <source>
        <dbReference type="ARBA" id="ARBA00023163"/>
    </source>
</evidence>
<dbReference type="FunFam" id="3.40.1810.10:FF:000001">
    <property type="entry name" value="Myocyte-specific enhancer factor 2A homolog"/>
    <property type="match status" value="1"/>
</dbReference>
<dbReference type="PRINTS" id="PR00404">
    <property type="entry name" value="MADSDOMAIN"/>
</dbReference>
<evidence type="ECO:0000256" key="3">
    <source>
        <dbReference type="ARBA" id="ARBA00023125"/>
    </source>
</evidence>
<feature type="compositionally biased region" description="Polar residues" evidence="7">
    <location>
        <begin position="169"/>
        <end position="182"/>
    </location>
</feature>
<dbReference type="GO" id="GO:0000981">
    <property type="term" value="F:DNA-binding transcription factor activity, RNA polymerase II-specific"/>
    <property type="evidence" value="ECO:0007669"/>
    <property type="project" value="TreeGrafter"/>
</dbReference>
<dbReference type="Ensembl" id="ENSLLET00000037622.1">
    <property type="protein sequence ID" value="ENSLLEP00000036221.1"/>
    <property type="gene ID" value="ENSLLEG00000022939.1"/>
</dbReference>
<dbReference type="GO" id="GO:0045944">
    <property type="term" value="P:positive regulation of transcription by RNA polymerase II"/>
    <property type="evidence" value="ECO:0007669"/>
    <property type="project" value="InterPro"/>
</dbReference>
<dbReference type="PROSITE" id="PS00350">
    <property type="entry name" value="MADS_BOX_1"/>
    <property type="match status" value="1"/>
</dbReference>
<sequence>MAINDHYHYVLMGRKKIQIARILDQRNRQVTFTKRKFGLMKKAYELSVLCDCEIALIIFNGSNRLFQYASTDMDHVLLKYTEYTEPHESRTNSDILQTLKRRSLELGSEDGLDHALKMKGERLSLSIPRQLSPTPSQMNHSPQNPKPLHSRKDGDHTFPQREIRPLNLKSVSTLKNNPSQEPQAGHPTYYSNQHYGGQSRNITTFYQAGDIQKSEPGSARLRMLGYSDVQSHSINQASQGLGVYPYSSMNTDYHISEPSSHPAMSALTRLPGHTFTPWTQPCSPPVHSPLRVSSRSRHDSETKTPPGTPAQPLGISIKRESPTMECSVSWQTPSPQNRNNMGLHHPYPIIRPHTLVDDRPGYSNRHLHMPIVWHQ</sequence>
<keyword evidence="6" id="KW-0539">Nucleus</keyword>
<feature type="compositionally biased region" description="Basic and acidic residues" evidence="7">
    <location>
        <begin position="150"/>
        <end position="164"/>
    </location>
</feature>
<keyword evidence="4" id="KW-0010">Activator</keyword>
<feature type="domain" description="MADS-box" evidence="8">
    <location>
        <begin position="12"/>
        <end position="72"/>
    </location>
</feature>
<dbReference type="SMART" id="SM00432">
    <property type="entry name" value="MADS"/>
    <property type="match status" value="1"/>
</dbReference>
<dbReference type="PROSITE" id="PS50066">
    <property type="entry name" value="MADS_BOX_2"/>
    <property type="match status" value="1"/>
</dbReference>
<protein>
    <submittedName>
        <fullName evidence="9">Myocyte enhancer factor 2B</fullName>
    </submittedName>
</protein>
<keyword evidence="2" id="KW-0805">Transcription regulation</keyword>
<keyword evidence="3" id="KW-0238">DNA-binding</keyword>
<evidence type="ECO:0000256" key="6">
    <source>
        <dbReference type="ARBA" id="ARBA00023242"/>
    </source>
</evidence>
<organism evidence="9 10">
    <name type="scientific">Leptobrachium leishanense</name>
    <name type="common">Leishan spiny toad</name>
    <dbReference type="NCBI Taxonomy" id="445787"/>
    <lineage>
        <taxon>Eukaryota</taxon>
        <taxon>Metazoa</taxon>
        <taxon>Chordata</taxon>
        <taxon>Craniata</taxon>
        <taxon>Vertebrata</taxon>
        <taxon>Euteleostomi</taxon>
        <taxon>Amphibia</taxon>
        <taxon>Batrachia</taxon>
        <taxon>Anura</taxon>
        <taxon>Pelobatoidea</taxon>
        <taxon>Megophryidae</taxon>
        <taxon>Leptobrachium</taxon>
    </lineage>
</organism>
<dbReference type="InterPro" id="IPR002100">
    <property type="entry name" value="TF_MADSbox"/>
</dbReference>
<dbReference type="GO" id="GO:0046983">
    <property type="term" value="F:protein dimerization activity"/>
    <property type="evidence" value="ECO:0007669"/>
    <property type="project" value="InterPro"/>
</dbReference>
<reference evidence="9" key="1">
    <citation type="submission" date="2025-08" db="UniProtKB">
        <authorList>
            <consortium name="Ensembl"/>
        </authorList>
    </citation>
    <scope>IDENTIFICATION</scope>
</reference>
<evidence type="ECO:0000259" key="8">
    <source>
        <dbReference type="PROSITE" id="PS50066"/>
    </source>
</evidence>
<evidence type="ECO:0000313" key="10">
    <source>
        <dbReference type="Proteomes" id="UP000694569"/>
    </source>
</evidence>
<accession>A0A8C5QE64</accession>
<evidence type="ECO:0000256" key="1">
    <source>
        <dbReference type="ARBA" id="ARBA00004123"/>
    </source>
</evidence>
<dbReference type="SUPFAM" id="SSF55455">
    <property type="entry name" value="SRF-like"/>
    <property type="match status" value="1"/>
</dbReference>
<proteinExistence type="predicted"/>
<keyword evidence="10" id="KW-1185">Reference proteome</keyword>
<gene>
    <name evidence="9" type="primary">MEF2B</name>
</gene>
<feature type="region of interest" description="Disordered" evidence="7">
    <location>
        <begin position="129"/>
        <end position="196"/>
    </location>
</feature>
<reference evidence="9" key="2">
    <citation type="submission" date="2025-09" db="UniProtKB">
        <authorList>
            <consortium name="Ensembl"/>
        </authorList>
    </citation>
    <scope>IDENTIFICATION</scope>
</reference>
<evidence type="ECO:0000256" key="2">
    <source>
        <dbReference type="ARBA" id="ARBA00023015"/>
    </source>
</evidence>
<dbReference type="CDD" id="cd00265">
    <property type="entry name" value="MADS_MEF2_like"/>
    <property type="match status" value="1"/>
</dbReference>
<dbReference type="GeneTree" id="ENSGT00940000160699"/>
<dbReference type="GO" id="GO:0042826">
    <property type="term" value="F:histone deacetylase binding"/>
    <property type="evidence" value="ECO:0007669"/>
    <property type="project" value="TreeGrafter"/>
</dbReference>
<feature type="region of interest" description="Disordered" evidence="7">
    <location>
        <begin position="277"/>
        <end position="315"/>
    </location>
</feature>
<evidence type="ECO:0000256" key="4">
    <source>
        <dbReference type="ARBA" id="ARBA00023159"/>
    </source>
</evidence>
<dbReference type="GO" id="GO:0030154">
    <property type="term" value="P:cell differentiation"/>
    <property type="evidence" value="ECO:0007669"/>
    <property type="project" value="TreeGrafter"/>
</dbReference>
<dbReference type="InterPro" id="IPR033896">
    <property type="entry name" value="MEF2-like_N"/>
</dbReference>
<name>A0A8C5QE64_9ANUR</name>
<dbReference type="OrthoDB" id="1898716at2759"/>
<evidence type="ECO:0000313" key="9">
    <source>
        <dbReference type="Ensembl" id="ENSLLEP00000036221.1"/>
    </source>
</evidence>
<dbReference type="AlphaFoldDB" id="A0A8C5QE64"/>
<dbReference type="GO" id="GO:0005634">
    <property type="term" value="C:nucleus"/>
    <property type="evidence" value="ECO:0007669"/>
    <property type="project" value="UniProtKB-SubCell"/>
</dbReference>